<name>A0A0F8WX33_9ZZZZ</name>
<proteinExistence type="predicted"/>
<reference evidence="1" key="1">
    <citation type="journal article" date="2015" name="Nature">
        <title>Complex archaea that bridge the gap between prokaryotes and eukaryotes.</title>
        <authorList>
            <person name="Spang A."/>
            <person name="Saw J.H."/>
            <person name="Jorgensen S.L."/>
            <person name="Zaremba-Niedzwiedzka K."/>
            <person name="Martijn J."/>
            <person name="Lind A.E."/>
            <person name="van Eijk R."/>
            <person name="Schleper C."/>
            <person name="Guy L."/>
            <person name="Ettema T.J."/>
        </authorList>
    </citation>
    <scope>NUCLEOTIDE SEQUENCE</scope>
</reference>
<protein>
    <submittedName>
        <fullName evidence="1">Uncharacterized protein</fullName>
    </submittedName>
</protein>
<organism evidence="1">
    <name type="scientific">marine sediment metagenome</name>
    <dbReference type="NCBI Taxonomy" id="412755"/>
    <lineage>
        <taxon>unclassified sequences</taxon>
        <taxon>metagenomes</taxon>
        <taxon>ecological metagenomes</taxon>
    </lineage>
</organism>
<feature type="non-terminal residue" evidence="1">
    <location>
        <position position="1"/>
    </location>
</feature>
<sequence>GQVQPGEEVIVSLIGGSGTIPGSGVSEPLAVLTVKQRVGIIIDVLGYDAGANLLVLVQIDFGQRRIN</sequence>
<evidence type="ECO:0000313" key="1">
    <source>
        <dbReference type="EMBL" id="KKK61223.1"/>
    </source>
</evidence>
<dbReference type="AlphaFoldDB" id="A0A0F8WX33"/>
<gene>
    <name evidence="1" type="ORF">LCGC14_3016460</name>
</gene>
<accession>A0A0F8WX33</accession>
<dbReference type="EMBL" id="LAZR01062582">
    <property type="protein sequence ID" value="KKK61223.1"/>
    <property type="molecule type" value="Genomic_DNA"/>
</dbReference>
<comment type="caution">
    <text evidence="1">The sequence shown here is derived from an EMBL/GenBank/DDBJ whole genome shotgun (WGS) entry which is preliminary data.</text>
</comment>